<evidence type="ECO:0000313" key="2">
    <source>
        <dbReference type="EMBL" id="SKA65721.1"/>
    </source>
</evidence>
<dbReference type="RefSeq" id="WP_078766044.1">
    <property type="nucleotide sequence ID" value="NZ_FUXZ01000006.1"/>
</dbReference>
<dbReference type="Gene3D" id="3.80.10.10">
    <property type="entry name" value="Ribonuclease Inhibitor"/>
    <property type="match status" value="1"/>
</dbReference>
<proteinExistence type="predicted"/>
<dbReference type="InterPro" id="IPR032675">
    <property type="entry name" value="LRR_dom_sf"/>
</dbReference>
<protein>
    <submittedName>
        <fullName evidence="2">Leucine rich repeat-containing protein</fullName>
    </submittedName>
</protein>
<dbReference type="OrthoDB" id="1771092at2"/>
<evidence type="ECO:0000256" key="1">
    <source>
        <dbReference type="SAM" id="SignalP"/>
    </source>
</evidence>
<name>A0A1T4VMG8_9FIRM</name>
<evidence type="ECO:0000313" key="3">
    <source>
        <dbReference type="Proteomes" id="UP000190814"/>
    </source>
</evidence>
<feature type="chain" id="PRO_5039494665" evidence="1">
    <location>
        <begin position="23"/>
        <end position="632"/>
    </location>
</feature>
<keyword evidence="1" id="KW-0732">Signal</keyword>
<dbReference type="STRING" id="39495.SAMN02745111_01177"/>
<sequence length="632" mass="69993">MNKKIFGLVFAICLMISGGVFSQNVNAAENMKDEIEANLVGTLSKPGDSVAISIKQAYENKYVKYVSSTDDTVIVYTDSSKIRPDMYIYDKDGNYVRKCIGNINDPMKTGSEYNIGTLVKVKKGSTYYFECGMEGEITDNYNIKVAKVPEGYDYGCGVWVYERNTNTGYETSHALDLENYKNVGLTYDKKTKVFTLNNYKGNNGFYIYGYPDILSDEPVVEIKVVGENIIKSSCINEGIIKIDAPVKITGNGTLTFDDYKDASDSESYQYRDGIYSTYDLTIDGPVINFDYDYSNTIMEVFGKLTLQNGKININGGKGGVYIGIYATTMEINGGEINSNRETFYGILSARLFKMNGGTINAVVKCTEKTNTPNNNCYRAVFYGSDIVINDGVIIVQYEDTDIDKDKIDFENPILAGKSATINDGNIFIVIPDNLKELLPKDIVGTYGTNTEKPIIKISKNVNIVTGSSRDIIKIPKKEAEVKPEGQVVVTKFAVKNLKYKVLKAGTKDGKNIGEVSVVGVKKKTVKKISVGAFVTYDGVKYRVVSIGNKAFSKLKKLKKVTIGKNVRSIGAKAFYADKKLTKIIIKSKKLKNVGKNAIKKTSKKLVITVPKKNKKSYAKKFRKAGNKKVVVK</sequence>
<gene>
    <name evidence="2" type="ORF">SAMN02745111_01177</name>
</gene>
<dbReference type="EMBL" id="FUXZ01000006">
    <property type="protein sequence ID" value="SKA65721.1"/>
    <property type="molecule type" value="Genomic_DNA"/>
</dbReference>
<accession>A0A1T4VMG8</accession>
<dbReference type="Pfam" id="PF13306">
    <property type="entry name" value="LRR_5"/>
    <property type="match status" value="1"/>
</dbReference>
<keyword evidence="3" id="KW-1185">Reference proteome</keyword>
<dbReference type="AlphaFoldDB" id="A0A1T4VMG8"/>
<reference evidence="2 3" key="1">
    <citation type="submission" date="2017-02" db="EMBL/GenBank/DDBJ databases">
        <authorList>
            <person name="Peterson S.W."/>
        </authorList>
    </citation>
    <scope>NUCLEOTIDE SEQUENCE [LARGE SCALE GENOMIC DNA]</scope>
    <source>
        <strain evidence="2 3">ATCC 35992</strain>
    </source>
</reference>
<dbReference type="Proteomes" id="UP000190814">
    <property type="component" value="Unassembled WGS sequence"/>
</dbReference>
<feature type="signal peptide" evidence="1">
    <location>
        <begin position="1"/>
        <end position="22"/>
    </location>
</feature>
<dbReference type="InterPro" id="IPR026906">
    <property type="entry name" value="LRR_5"/>
</dbReference>
<organism evidence="2 3">
    <name type="scientific">Eubacterium uniforme</name>
    <dbReference type="NCBI Taxonomy" id="39495"/>
    <lineage>
        <taxon>Bacteria</taxon>
        <taxon>Bacillati</taxon>
        <taxon>Bacillota</taxon>
        <taxon>Clostridia</taxon>
        <taxon>Eubacteriales</taxon>
        <taxon>Eubacteriaceae</taxon>
        <taxon>Eubacterium</taxon>
    </lineage>
</organism>